<name>A0A540NIH5_MALBA</name>
<dbReference type="Proteomes" id="UP000315295">
    <property type="component" value="Unassembled WGS sequence"/>
</dbReference>
<comment type="caution">
    <text evidence="1">The sequence shown here is derived from an EMBL/GenBank/DDBJ whole genome shotgun (WGS) entry which is preliminary data.</text>
</comment>
<dbReference type="EMBL" id="VIEB01000036">
    <property type="protein sequence ID" value="TQE10847.1"/>
    <property type="molecule type" value="Genomic_DNA"/>
</dbReference>
<evidence type="ECO:0000313" key="2">
    <source>
        <dbReference type="Proteomes" id="UP000315295"/>
    </source>
</evidence>
<gene>
    <name evidence="1" type="ORF">C1H46_003547</name>
</gene>
<dbReference type="AlphaFoldDB" id="A0A540NIH5"/>
<protein>
    <submittedName>
        <fullName evidence="1">Uncharacterized protein</fullName>
    </submittedName>
</protein>
<evidence type="ECO:0000313" key="1">
    <source>
        <dbReference type="EMBL" id="TQE10847.1"/>
    </source>
</evidence>
<proteinExistence type="predicted"/>
<reference evidence="1 2" key="1">
    <citation type="journal article" date="2019" name="G3 (Bethesda)">
        <title>Sequencing of a Wild Apple (Malus baccata) Genome Unravels the Differences Between Cultivated and Wild Apple Species Regarding Disease Resistance and Cold Tolerance.</title>
        <authorList>
            <person name="Chen X."/>
        </authorList>
    </citation>
    <scope>NUCLEOTIDE SEQUENCE [LARGE SCALE GENOMIC DNA]</scope>
    <source>
        <strain evidence="2">cv. Shandingzi</strain>
        <tissue evidence="1">Leaves</tissue>
    </source>
</reference>
<sequence length="90" mass="10625">MLSSFSVNSQYHINCPEVYAKEIRDLLKVENEHSRAMLGEQPGKGYGQSVPDWKFDFKFRLIVFFLLVLQVRVRAKEKTGKKHDIRYLCF</sequence>
<accession>A0A540NIH5</accession>
<keyword evidence="2" id="KW-1185">Reference proteome</keyword>
<organism evidence="1 2">
    <name type="scientific">Malus baccata</name>
    <name type="common">Siberian crab apple</name>
    <name type="synonym">Pyrus baccata</name>
    <dbReference type="NCBI Taxonomy" id="106549"/>
    <lineage>
        <taxon>Eukaryota</taxon>
        <taxon>Viridiplantae</taxon>
        <taxon>Streptophyta</taxon>
        <taxon>Embryophyta</taxon>
        <taxon>Tracheophyta</taxon>
        <taxon>Spermatophyta</taxon>
        <taxon>Magnoliopsida</taxon>
        <taxon>eudicotyledons</taxon>
        <taxon>Gunneridae</taxon>
        <taxon>Pentapetalae</taxon>
        <taxon>rosids</taxon>
        <taxon>fabids</taxon>
        <taxon>Rosales</taxon>
        <taxon>Rosaceae</taxon>
        <taxon>Amygdaloideae</taxon>
        <taxon>Maleae</taxon>
        <taxon>Malus</taxon>
    </lineage>
</organism>